<keyword evidence="4" id="KW-0804">Transcription</keyword>
<dbReference type="Gene3D" id="1.10.10.10">
    <property type="entry name" value="Winged helix-like DNA-binding domain superfamily/Winged helix DNA-binding domain"/>
    <property type="match status" value="1"/>
</dbReference>
<dbReference type="InterPro" id="IPR014327">
    <property type="entry name" value="RNA_pol_sigma70_bacteroid"/>
</dbReference>
<name>A0A1G6G711_BACOV</name>
<sequence>MRTIWETEFEELFKKNYSPLFYNALDWVEDAEAAKDIVSELFSEVWSQYEHLRKEKIESYLFRSVRNRSINYLKHKSVETQYQQSFLEMKEEFIDEDAATHEENLCLIDLVIRNFTPQTRFIFEQCYFEGKKYQEIAELMNISASTVHKHMNKAFATFRKVFAEKKKKETSEG</sequence>
<evidence type="ECO:0000256" key="1">
    <source>
        <dbReference type="ARBA" id="ARBA00010641"/>
    </source>
</evidence>
<dbReference type="InterPro" id="IPR013325">
    <property type="entry name" value="RNA_pol_sigma_r2"/>
</dbReference>
<evidence type="ECO:0000313" key="8">
    <source>
        <dbReference type="Proteomes" id="UP000183670"/>
    </source>
</evidence>
<keyword evidence="2" id="KW-0805">Transcription regulation</keyword>
<evidence type="ECO:0000313" key="7">
    <source>
        <dbReference type="EMBL" id="SDB77778.1"/>
    </source>
</evidence>
<reference evidence="7 8" key="1">
    <citation type="submission" date="2016-10" db="EMBL/GenBank/DDBJ databases">
        <authorList>
            <person name="de Groot N.N."/>
        </authorList>
    </citation>
    <scope>NUCLEOTIDE SEQUENCE [LARGE SCALE GENOMIC DNA]</scope>
    <source>
        <strain evidence="7 8">NLAE-zl-C500</strain>
    </source>
</reference>
<dbReference type="InterPro" id="IPR013324">
    <property type="entry name" value="RNA_pol_sigma_r3/r4-like"/>
</dbReference>
<dbReference type="GO" id="GO:0006352">
    <property type="term" value="P:DNA-templated transcription initiation"/>
    <property type="evidence" value="ECO:0007669"/>
    <property type="project" value="InterPro"/>
</dbReference>
<keyword evidence="3" id="KW-0731">Sigma factor</keyword>
<evidence type="ECO:0000259" key="5">
    <source>
        <dbReference type="Pfam" id="PF04542"/>
    </source>
</evidence>
<dbReference type="GO" id="GO:0003677">
    <property type="term" value="F:DNA binding"/>
    <property type="evidence" value="ECO:0007669"/>
    <property type="project" value="InterPro"/>
</dbReference>
<feature type="domain" description="RNA polymerase sigma-70 region 2" evidence="5">
    <location>
        <begin position="12"/>
        <end position="76"/>
    </location>
</feature>
<organism evidence="7 8">
    <name type="scientific">Bacteroides ovatus</name>
    <dbReference type="NCBI Taxonomy" id="28116"/>
    <lineage>
        <taxon>Bacteria</taxon>
        <taxon>Pseudomonadati</taxon>
        <taxon>Bacteroidota</taxon>
        <taxon>Bacteroidia</taxon>
        <taxon>Bacteroidales</taxon>
        <taxon>Bacteroidaceae</taxon>
        <taxon>Bacteroides</taxon>
    </lineage>
</organism>
<dbReference type="NCBIfam" id="TIGR02985">
    <property type="entry name" value="Sig70_bacteroi1"/>
    <property type="match status" value="1"/>
</dbReference>
<dbReference type="PANTHER" id="PTHR43133">
    <property type="entry name" value="RNA POLYMERASE ECF-TYPE SIGMA FACTO"/>
    <property type="match status" value="1"/>
</dbReference>
<gene>
    <name evidence="7" type="ORF">SAMN05192581_102739</name>
</gene>
<feature type="domain" description="RNA polymerase sigma factor 70 region 4 type 2" evidence="6">
    <location>
        <begin position="112"/>
        <end position="155"/>
    </location>
</feature>
<dbReference type="Pfam" id="PF04542">
    <property type="entry name" value="Sigma70_r2"/>
    <property type="match status" value="1"/>
</dbReference>
<dbReference type="InterPro" id="IPR014284">
    <property type="entry name" value="RNA_pol_sigma-70_dom"/>
</dbReference>
<dbReference type="InterPro" id="IPR013249">
    <property type="entry name" value="RNA_pol_sigma70_r4_t2"/>
</dbReference>
<proteinExistence type="inferred from homology"/>
<dbReference type="SUPFAM" id="SSF88946">
    <property type="entry name" value="Sigma2 domain of RNA polymerase sigma factors"/>
    <property type="match status" value="1"/>
</dbReference>
<dbReference type="RefSeq" id="WP_175486905.1">
    <property type="nucleotide sequence ID" value="NZ_FMYE01000027.1"/>
</dbReference>
<evidence type="ECO:0000259" key="6">
    <source>
        <dbReference type="Pfam" id="PF08281"/>
    </source>
</evidence>
<dbReference type="EMBL" id="FMYE01000027">
    <property type="protein sequence ID" value="SDB77778.1"/>
    <property type="molecule type" value="Genomic_DNA"/>
</dbReference>
<evidence type="ECO:0000256" key="2">
    <source>
        <dbReference type="ARBA" id="ARBA00023015"/>
    </source>
</evidence>
<dbReference type="Pfam" id="PF08281">
    <property type="entry name" value="Sigma70_r4_2"/>
    <property type="match status" value="1"/>
</dbReference>
<dbReference type="Proteomes" id="UP000183670">
    <property type="component" value="Unassembled WGS sequence"/>
</dbReference>
<dbReference type="InterPro" id="IPR036388">
    <property type="entry name" value="WH-like_DNA-bd_sf"/>
</dbReference>
<protein>
    <submittedName>
        <fullName evidence="7">RNA polymerase sigma-70 factor, ECF subfamily</fullName>
    </submittedName>
</protein>
<evidence type="ECO:0000256" key="4">
    <source>
        <dbReference type="ARBA" id="ARBA00023163"/>
    </source>
</evidence>
<dbReference type="PANTHER" id="PTHR43133:SF46">
    <property type="entry name" value="RNA POLYMERASE SIGMA-70 FACTOR ECF SUBFAMILY"/>
    <property type="match status" value="1"/>
</dbReference>
<dbReference type="InterPro" id="IPR039425">
    <property type="entry name" value="RNA_pol_sigma-70-like"/>
</dbReference>
<accession>A0A1G6G711</accession>
<dbReference type="Gene3D" id="1.10.1740.10">
    <property type="match status" value="1"/>
</dbReference>
<dbReference type="InterPro" id="IPR007627">
    <property type="entry name" value="RNA_pol_sigma70_r2"/>
</dbReference>
<dbReference type="SUPFAM" id="SSF88659">
    <property type="entry name" value="Sigma3 and sigma4 domains of RNA polymerase sigma factors"/>
    <property type="match status" value="1"/>
</dbReference>
<dbReference type="NCBIfam" id="TIGR02937">
    <property type="entry name" value="sigma70-ECF"/>
    <property type="match status" value="1"/>
</dbReference>
<dbReference type="AlphaFoldDB" id="A0A1G6G711"/>
<comment type="similarity">
    <text evidence="1">Belongs to the sigma-70 factor family. ECF subfamily.</text>
</comment>
<dbReference type="GO" id="GO:0016987">
    <property type="term" value="F:sigma factor activity"/>
    <property type="evidence" value="ECO:0007669"/>
    <property type="project" value="UniProtKB-KW"/>
</dbReference>
<evidence type="ECO:0000256" key="3">
    <source>
        <dbReference type="ARBA" id="ARBA00023082"/>
    </source>
</evidence>